<name>A0A8T0YID3_9STRA</name>
<accession>A0A8T0YID3</accession>
<evidence type="ECO:0000313" key="4">
    <source>
        <dbReference type="Proteomes" id="UP000735874"/>
    </source>
</evidence>
<sequence length="90" mass="10134">MFWLRRTRTRQRSLSSLCTAMKATPDAAPSFSRRGGFLLRSQARRREGMLKQSGRAVLSPSKQPQAQSVIVVEQQSRSVSVETGRQLDRA</sequence>
<proteinExistence type="predicted"/>
<protein>
    <submittedName>
        <fullName evidence="2">Uncharacterized protein</fullName>
    </submittedName>
</protein>
<dbReference type="EMBL" id="RCML01000561">
    <property type="protein sequence ID" value="KAG2973775.1"/>
    <property type="molecule type" value="Genomic_DNA"/>
</dbReference>
<organism evidence="2 4">
    <name type="scientific">Phytophthora cactorum</name>
    <dbReference type="NCBI Taxonomy" id="29920"/>
    <lineage>
        <taxon>Eukaryota</taxon>
        <taxon>Sar</taxon>
        <taxon>Stramenopiles</taxon>
        <taxon>Oomycota</taxon>
        <taxon>Peronosporomycetes</taxon>
        <taxon>Peronosporales</taxon>
        <taxon>Peronosporaceae</taxon>
        <taxon>Phytophthora</taxon>
    </lineage>
</organism>
<evidence type="ECO:0000313" key="2">
    <source>
        <dbReference type="EMBL" id="KAG2852425.1"/>
    </source>
</evidence>
<reference evidence="2" key="1">
    <citation type="submission" date="2018-10" db="EMBL/GenBank/DDBJ databases">
        <title>Effector identification in a new, highly contiguous assembly of the strawberry crown rot pathogen Phytophthora cactorum.</title>
        <authorList>
            <person name="Armitage A.D."/>
            <person name="Nellist C.F."/>
            <person name="Bates H."/>
            <person name="Vickerstaff R.J."/>
            <person name="Harrison R.J."/>
        </authorList>
    </citation>
    <scope>NUCLEOTIDE SEQUENCE</scope>
    <source>
        <strain evidence="2">15-7</strain>
        <strain evidence="3">P415</strain>
    </source>
</reference>
<dbReference type="AlphaFoldDB" id="A0A8T0YID3"/>
<dbReference type="EMBL" id="RCMG01000543">
    <property type="protein sequence ID" value="KAG2852425.1"/>
    <property type="molecule type" value="Genomic_DNA"/>
</dbReference>
<evidence type="ECO:0000256" key="1">
    <source>
        <dbReference type="SAM" id="MobiDB-lite"/>
    </source>
</evidence>
<dbReference type="Proteomes" id="UP000697107">
    <property type="component" value="Unassembled WGS sequence"/>
</dbReference>
<feature type="compositionally biased region" description="Low complexity" evidence="1">
    <location>
        <begin position="67"/>
        <end position="81"/>
    </location>
</feature>
<gene>
    <name evidence="2" type="ORF">PC113_g15038</name>
    <name evidence="3" type="ORF">PC118_g14931</name>
</gene>
<evidence type="ECO:0000313" key="3">
    <source>
        <dbReference type="EMBL" id="KAG2973775.1"/>
    </source>
</evidence>
<comment type="caution">
    <text evidence="2">The sequence shown here is derived from an EMBL/GenBank/DDBJ whole genome shotgun (WGS) entry which is preliminary data.</text>
</comment>
<dbReference type="Proteomes" id="UP000735874">
    <property type="component" value="Unassembled WGS sequence"/>
</dbReference>
<feature type="region of interest" description="Disordered" evidence="1">
    <location>
        <begin position="49"/>
        <end position="90"/>
    </location>
</feature>